<name>A0A397UK37_9GLOM</name>
<dbReference type="Pfam" id="PF08238">
    <property type="entry name" value="Sel1"/>
    <property type="match status" value="3"/>
</dbReference>
<dbReference type="GO" id="GO:0005524">
    <property type="term" value="F:ATP binding"/>
    <property type="evidence" value="ECO:0007669"/>
    <property type="project" value="InterPro"/>
</dbReference>
<gene>
    <name evidence="3" type="ORF">C2G38_2214204</name>
</gene>
<dbReference type="PROSITE" id="PS50011">
    <property type="entry name" value="PROTEIN_KINASE_DOM"/>
    <property type="match status" value="1"/>
</dbReference>
<sequence length="699" mass="81002">MSSVSNVALSSVSSAVDIVAVYIPIITAVKSLVKEIYQIYEDAEFNSEICLIMKNRVIKAECSVDSIIKDSINEKKLREQSYYFAFKSFENVLIKIRDFVKNVSKLKGYKKYLNAAEVKNKYMQLTEDFDTCMADLHFAIDVANKSEREEEAKKVDKALDNVEKNLEKLDDKVTSVDDKVTSMYENVNTIMNSIELLHTKSDVHAKEINPADLYDPVSRIKNDIRGQVFRKVINHVADVACKPIKDSSQYQTELAILGKLSKSPYILHFYGLSRADTGDGNREVMVFEWAYHGTLTELYDKFDIPWTRKIQITRDICRGIIFLRWANIFHHDLRCDNIFVTQNLDVKLGNFKYSRAVNANTSNLSDLIKHIRWMAPEQIEKYTKASKKGYTLFCELFSFGMLIWELCYERYPYSSRGWDNDLVKKVSEHILSGKREDLCVGKFIDPIDKEIQLEFIKIISEAWRHEPNQRIDIMKLNTILDDMSVKYPIPPNLPLLLNDKTYDFDGKKESKQTITDTSSSLPKFDDDFDIIDFNDPSDFLVPLTKGIEYHKNKDHKSAWDCFKQHANLGDPLAKYWQGYYYYNGYVVEKDLSQAKKLFKEAADDNHPESQYRYAVMQLHSLKSTDDEATKKKNCNEIVHYLKLAADNMNTDAMFYLGDIYMNGKLRTKQDKEIGLEYLKLAAKNNSERAINMLKQLNLN</sequence>
<evidence type="ECO:0000256" key="1">
    <source>
        <dbReference type="SAM" id="Coils"/>
    </source>
</evidence>
<dbReference type="Gene3D" id="1.20.930.20">
    <property type="entry name" value="Adaptor protein Cbl, N-terminal domain"/>
    <property type="match status" value="1"/>
</dbReference>
<dbReference type="CDD" id="cd21037">
    <property type="entry name" value="MLKL_NTD"/>
    <property type="match status" value="1"/>
</dbReference>
<dbReference type="SUPFAM" id="SSF56112">
    <property type="entry name" value="Protein kinase-like (PK-like)"/>
    <property type="match status" value="1"/>
</dbReference>
<dbReference type="OrthoDB" id="2314769at2759"/>
<feature type="coiled-coil region" evidence="1">
    <location>
        <begin position="145"/>
        <end position="179"/>
    </location>
</feature>
<accession>A0A397UK37</accession>
<dbReference type="InterPro" id="IPR008266">
    <property type="entry name" value="Tyr_kinase_AS"/>
</dbReference>
<protein>
    <submittedName>
        <fullName evidence="3">Kinase-like domain-containing protein</fullName>
    </submittedName>
</protein>
<dbReference type="STRING" id="44941.A0A397UK37"/>
<dbReference type="GO" id="GO:0004672">
    <property type="term" value="F:protein kinase activity"/>
    <property type="evidence" value="ECO:0007669"/>
    <property type="project" value="InterPro"/>
</dbReference>
<evidence type="ECO:0000313" key="4">
    <source>
        <dbReference type="Proteomes" id="UP000266673"/>
    </source>
</evidence>
<feature type="domain" description="Protein kinase" evidence="2">
    <location>
        <begin position="214"/>
        <end position="480"/>
    </location>
</feature>
<dbReference type="InterPro" id="IPR011990">
    <property type="entry name" value="TPR-like_helical_dom_sf"/>
</dbReference>
<dbReference type="SUPFAM" id="SSF81901">
    <property type="entry name" value="HCP-like"/>
    <property type="match status" value="1"/>
</dbReference>
<organism evidence="3 4">
    <name type="scientific">Gigaspora rosea</name>
    <dbReference type="NCBI Taxonomy" id="44941"/>
    <lineage>
        <taxon>Eukaryota</taxon>
        <taxon>Fungi</taxon>
        <taxon>Fungi incertae sedis</taxon>
        <taxon>Mucoromycota</taxon>
        <taxon>Glomeromycotina</taxon>
        <taxon>Glomeromycetes</taxon>
        <taxon>Diversisporales</taxon>
        <taxon>Gigasporaceae</taxon>
        <taxon>Gigaspora</taxon>
    </lineage>
</organism>
<dbReference type="InterPro" id="IPR036537">
    <property type="entry name" value="Adaptor_Cbl_N_dom_sf"/>
</dbReference>
<evidence type="ECO:0000313" key="3">
    <source>
        <dbReference type="EMBL" id="RIB07516.1"/>
    </source>
</evidence>
<dbReference type="InterPro" id="IPR011009">
    <property type="entry name" value="Kinase-like_dom_sf"/>
</dbReference>
<dbReference type="InterPro" id="IPR006597">
    <property type="entry name" value="Sel1-like"/>
</dbReference>
<keyword evidence="4" id="KW-1185">Reference proteome</keyword>
<proteinExistence type="predicted"/>
<dbReference type="EMBL" id="QKWP01001643">
    <property type="protein sequence ID" value="RIB07516.1"/>
    <property type="molecule type" value="Genomic_DNA"/>
</dbReference>
<dbReference type="Proteomes" id="UP000266673">
    <property type="component" value="Unassembled WGS sequence"/>
</dbReference>
<dbReference type="Pfam" id="PF07714">
    <property type="entry name" value="PK_Tyr_Ser-Thr"/>
    <property type="match status" value="1"/>
</dbReference>
<reference evidence="3 4" key="1">
    <citation type="submission" date="2018-06" db="EMBL/GenBank/DDBJ databases">
        <title>Comparative genomics reveals the genomic features of Rhizophagus irregularis, R. cerebriforme, R. diaphanum and Gigaspora rosea, and their symbiotic lifestyle signature.</title>
        <authorList>
            <person name="Morin E."/>
            <person name="San Clemente H."/>
            <person name="Chen E.C.H."/>
            <person name="De La Providencia I."/>
            <person name="Hainaut M."/>
            <person name="Kuo A."/>
            <person name="Kohler A."/>
            <person name="Murat C."/>
            <person name="Tang N."/>
            <person name="Roy S."/>
            <person name="Loubradou J."/>
            <person name="Henrissat B."/>
            <person name="Grigoriev I.V."/>
            <person name="Corradi N."/>
            <person name="Roux C."/>
            <person name="Martin F.M."/>
        </authorList>
    </citation>
    <scope>NUCLEOTIDE SEQUENCE [LARGE SCALE GENOMIC DNA]</scope>
    <source>
        <strain evidence="3 4">DAOM 194757</strain>
    </source>
</reference>
<dbReference type="SMART" id="SM00671">
    <property type="entry name" value="SEL1"/>
    <property type="match status" value="3"/>
</dbReference>
<keyword evidence="3" id="KW-0808">Transferase</keyword>
<dbReference type="PROSITE" id="PS00109">
    <property type="entry name" value="PROTEIN_KINASE_TYR"/>
    <property type="match status" value="1"/>
</dbReference>
<dbReference type="GO" id="GO:0007166">
    <property type="term" value="P:cell surface receptor signaling pathway"/>
    <property type="evidence" value="ECO:0007669"/>
    <property type="project" value="InterPro"/>
</dbReference>
<dbReference type="InterPro" id="IPR001245">
    <property type="entry name" value="Ser-Thr/Tyr_kinase_cat_dom"/>
</dbReference>
<dbReference type="InterPro" id="IPR053215">
    <property type="entry name" value="TKL_Ser/Thr_kinase"/>
</dbReference>
<dbReference type="InterPro" id="IPR000719">
    <property type="entry name" value="Prot_kinase_dom"/>
</dbReference>
<dbReference type="SMART" id="SM00220">
    <property type="entry name" value="S_TKc"/>
    <property type="match status" value="1"/>
</dbReference>
<dbReference type="AlphaFoldDB" id="A0A397UK37"/>
<keyword evidence="1" id="KW-0175">Coiled coil</keyword>
<dbReference type="PANTHER" id="PTHR45756">
    <property type="entry name" value="PALMITOYLTRANSFERASE"/>
    <property type="match status" value="1"/>
</dbReference>
<dbReference type="PANTHER" id="PTHR45756:SF1">
    <property type="entry name" value="PROTEIN KINASE DOMAIN CONTAINING PROTEIN"/>
    <property type="match status" value="1"/>
</dbReference>
<comment type="caution">
    <text evidence="3">The sequence shown here is derived from an EMBL/GenBank/DDBJ whole genome shotgun (WGS) entry which is preliminary data.</text>
</comment>
<evidence type="ECO:0000259" key="2">
    <source>
        <dbReference type="PROSITE" id="PS50011"/>
    </source>
</evidence>
<dbReference type="Gene3D" id="1.25.40.10">
    <property type="entry name" value="Tetratricopeptide repeat domain"/>
    <property type="match status" value="1"/>
</dbReference>
<dbReference type="InterPro" id="IPR059179">
    <property type="entry name" value="MLKL-like_MCAfunc"/>
</dbReference>
<dbReference type="Gene3D" id="1.10.510.10">
    <property type="entry name" value="Transferase(Phosphotransferase) domain 1"/>
    <property type="match status" value="1"/>
</dbReference>
<keyword evidence="3" id="KW-0418">Kinase</keyword>